<dbReference type="Gene3D" id="2.30.30.240">
    <property type="entry name" value="PRC-barrel domain"/>
    <property type="match status" value="1"/>
</dbReference>
<dbReference type="OrthoDB" id="528625at2"/>
<feature type="compositionally biased region" description="Basic and acidic residues" evidence="1">
    <location>
        <begin position="232"/>
        <end position="242"/>
    </location>
</feature>
<evidence type="ECO:0000313" key="4">
    <source>
        <dbReference type="Proteomes" id="UP000269154"/>
    </source>
</evidence>
<gene>
    <name evidence="3" type="ORF">D5R40_06890</name>
</gene>
<dbReference type="InterPro" id="IPR011033">
    <property type="entry name" value="PRC_barrel-like_sf"/>
</dbReference>
<dbReference type="AlphaFoldDB" id="A0A3N6PHP3"/>
<keyword evidence="4" id="KW-1185">Reference proteome</keyword>
<feature type="region of interest" description="Disordered" evidence="1">
    <location>
        <begin position="232"/>
        <end position="260"/>
    </location>
</feature>
<dbReference type="RefSeq" id="WP_124142637.1">
    <property type="nucleotide sequence ID" value="NZ_CAWOKI010000001.1"/>
</dbReference>
<dbReference type="PANTHER" id="PTHR36740:SF1">
    <property type="entry name" value="PRC-BARREL DOMAIN-CONTAINING PROTEIN"/>
    <property type="match status" value="1"/>
</dbReference>
<evidence type="ECO:0000256" key="1">
    <source>
        <dbReference type="SAM" id="MobiDB-lite"/>
    </source>
</evidence>
<organism evidence="3 4">
    <name type="scientific">Okeania hirsuta</name>
    <dbReference type="NCBI Taxonomy" id="1458930"/>
    <lineage>
        <taxon>Bacteria</taxon>
        <taxon>Bacillati</taxon>
        <taxon>Cyanobacteriota</taxon>
        <taxon>Cyanophyceae</taxon>
        <taxon>Oscillatoriophycideae</taxon>
        <taxon>Oscillatoriales</taxon>
        <taxon>Microcoleaceae</taxon>
        <taxon>Okeania</taxon>
    </lineage>
</organism>
<sequence length="298" mass="33651">MNKIPEVMKHSQLLKRFVLDKKTVEDQGRIEQLCLNTQSHQVIGFICKSGIFGKQKKVFAWKQIETIGTDATLVNGDSAQESLDKFNNTVNIIGNEVWTNTGEKVGLIVEYLLNIKTGAVVNYLFKSNGWRGVLNSIYLLPPEAVSSAGNKRVIVVNSSIENPQCYTEGVTQKIGLVQDFLQEDLVKTREHINVAKREAKKLLVGFQETAKVVKEQAQEKAQVVTEQAKQKVEEFQSKSTEKKSRKSKQTSNDFSTKIQEVTAEAKEKIDGVKSQWRKNSNISKDDRENIIDDLQIHQ</sequence>
<evidence type="ECO:0000259" key="2">
    <source>
        <dbReference type="Pfam" id="PF05239"/>
    </source>
</evidence>
<reference evidence="3 4" key="1">
    <citation type="journal article" date="2018" name="ACS Chem. Biol.">
        <title>Ketoreductase domain dysfunction expands chemodiversity: malyngamide biosynthesis in the cyanobacterium Okeania hirsuta.</title>
        <authorList>
            <person name="Moss N.A."/>
            <person name="Leao T."/>
            <person name="Rankin M."/>
            <person name="McCullough T.M."/>
            <person name="Qu P."/>
            <person name="Korobeynikov A."/>
            <person name="Smith J.L."/>
            <person name="Gerwick L."/>
            <person name="Gerwick W.H."/>
        </authorList>
    </citation>
    <scope>NUCLEOTIDE SEQUENCE [LARGE SCALE GENOMIC DNA]</scope>
    <source>
        <strain evidence="3 4">PAB10Feb10-1</strain>
    </source>
</reference>
<dbReference type="Pfam" id="PF05239">
    <property type="entry name" value="PRC"/>
    <property type="match status" value="1"/>
</dbReference>
<evidence type="ECO:0000313" key="3">
    <source>
        <dbReference type="EMBL" id="RQH49895.1"/>
    </source>
</evidence>
<accession>A0A3N6PHP3</accession>
<dbReference type="SUPFAM" id="SSF50346">
    <property type="entry name" value="PRC-barrel domain"/>
    <property type="match status" value="1"/>
</dbReference>
<dbReference type="InterPro" id="IPR027275">
    <property type="entry name" value="PRC-brl_dom"/>
</dbReference>
<dbReference type="PANTHER" id="PTHR36740">
    <property type="entry name" value="PRC DOMAIN-CONTAINING PROTEIN"/>
    <property type="match status" value="1"/>
</dbReference>
<proteinExistence type="predicted"/>
<feature type="domain" description="PRC-barrel" evidence="2">
    <location>
        <begin position="91"/>
        <end position="157"/>
    </location>
</feature>
<dbReference type="Proteomes" id="UP000269154">
    <property type="component" value="Unassembled WGS sequence"/>
</dbReference>
<comment type="caution">
    <text evidence="3">The sequence shown here is derived from an EMBL/GenBank/DDBJ whole genome shotgun (WGS) entry which is preliminary data.</text>
</comment>
<dbReference type="EMBL" id="RCBY01000025">
    <property type="protein sequence ID" value="RQH49895.1"/>
    <property type="molecule type" value="Genomic_DNA"/>
</dbReference>
<name>A0A3N6PHP3_9CYAN</name>
<protein>
    <submittedName>
        <fullName evidence="3">Photosystem reaction center subunit H</fullName>
    </submittedName>
</protein>